<comment type="caution">
    <text evidence="1">The sequence shown here is derived from an EMBL/GenBank/DDBJ whole genome shotgun (WGS) entry which is preliminary data.</text>
</comment>
<keyword evidence="2" id="KW-1185">Reference proteome</keyword>
<accession>A0A8T3C3N2</accession>
<proteinExistence type="predicted"/>
<evidence type="ECO:0000313" key="1">
    <source>
        <dbReference type="EMBL" id="KAI0524297.1"/>
    </source>
</evidence>
<dbReference type="EMBL" id="JAGYWB010000004">
    <property type="protein sequence ID" value="KAI0524297.1"/>
    <property type="molecule type" value="Genomic_DNA"/>
</dbReference>
<dbReference type="Proteomes" id="UP000829196">
    <property type="component" value="Unassembled WGS sequence"/>
</dbReference>
<dbReference type="AlphaFoldDB" id="A0A8T3C3N2"/>
<gene>
    <name evidence="1" type="ORF">KFK09_003663</name>
</gene>
<evidence type="ECO:0000313" key="2">
    <source>
        <dbReference type="Proteomes" id="UP000829196"/>
    </source>
</evidence>
<name>A0A8T3C3N2_DENNO</name>
<organism evidence="1 2">
    <name type="scientific">Dendrobium nobile</name>
    <name type="common">Orchid</name>
    <dbReference type="NCBI Taxonomy" id="94219"/>
    <lineage>
        <taxon>Eukaryota</taxon>
        <taxon>Viridiplantae</taxon>
        <taxon>Streptophyta</taxon>
        <taxon>Embryophyta</taxon>
        <taxon>Tracheophyta</taxon>
        <taxon>Spermatophyta</taxon>
        <taxon>Magnoliopsida</taxon>
        <taxon>Liliopsida</taxon>
        <taxon>Asparagales</taxon>
        <taxon>Orchidaceae</taxon>
        <taxon>Epidendroideae</taxon>
        <taxon>Malaxideae</taxon>
        <taxon>Dendrobiinae</taxon>
        <taxon>Dendrobium</taxon>
    </lineage>
</organism>
<reference evidence="1" key="1">
    <citation type="journal article" date="2022" name="Front. Genet.">
        <title>Chromosome-Scale Assembly of the Dendrobium nobile Genome Provides Insights Into the Molecular Mechanism of the Biosynthesis of the Medicinal Active Ingredient of Dendrobium.</title>
        <authorList>
            <person name="Xu Q."/>
            <person name="Niu S.-C."/>
            <person name="Li K.-L."/>
            <person name="Zheng P.-J."/>
            <person name="Zhang X.-J."/>
            <person name="Jia Y."/>
            <person name="Liu Y."/>
            <person name="Niu Y.-X."/>
            <person name="Yu L.-H."/>
            <person name="Chen D.-F."/>
            <person name="Zhang G.-Q."/>
        </authorList>
    </citation>
    <scope>NUCLEOTIDE SEQUENCE</scope>
    <source>
        <tissue evidence="1">Leaf</tissue>
    </source>
</reference>
<sequence length="79" mass="8916">MIKTFVVHVTFEFGFDVKVLCNLIWFRLFAPSSFYSNKSTSPSSFFVQVLGFSIQISAASRRLPRLGEKPRGNLPLDAT</sequence>
<protein>
    <submittedName>
        <fullName evidence="1">Uncharacterized protein</fullName>
    </submittedName>
</protein>